<reference evidence="1 2" key="1">
    <citation type="submission" date="2020-07" db="EMBL/GenBank/DDBJ databases">
        <title>Taxonomic proposal: Crassvirales, a new order of highly abundant and diverse bacterial viruses.</title>
        <authorList>
            <person name="Shkoporov A.N."/>
            <person name="Stockdale S.R."/>
            <person name="Guerin E."/>
            <person name="Ross R.P."/>
            <person name="Hill C."/>
        </authorList>
    </citation>
    <scope>NUCLEOTIDE SEQUENCE [LARGE SCALE GENOMIC DNA]</scope>
</reference>
<dbReference type="Proteomes" id="UP000594103">
    <property type="component" value="Segment"/>
</dbReference>
<evidence type="ECO:0000313" key="2">
    <source>
        <dbReference type="Proteomes" id="UP000594103"/>
    </source>
</evidence>
<keyword evidence="2" id="KW-1185">Reference proteome</keyword>
<name>A0A7M1RTS2_9CAUD</name>
<sequence length="186" mass="21583">MILEVNTDLLNLGDINNNQLIFLSLILSKNQKLDQSARKLVSLIDDVEISDLIDKGYVTMIENSDTVTYSITEKANEVLTLKKNYFDLFYEMYPVYVIRKDGSKSYLRANVNKCRNMFNTKCGHNPATAEHLIRCLEYELAKRSREGSSGYMMTMWNWLTRNQWEAIEDEMNDESKATKAYGTEFV</sequence>
<proteinExistence type="predicted"/>
<dbReference type="KEGG" id="vg:65132012"/>
<evidence type="ECO:0000313" key="1">
    <source>
        <dbReference type="EMBL" id="QOR57847.1"/>
    </source>
</evidence>
<dbReference type="EMBL" id="MT774410">
    <property type="protein sequence ID" value="QOR57847.1"/>
    <property type="molecule type" value="Genomic_DNA"/>
</dbReference>
<dbReference type="GeneID" id="65132012"/>
<protein>
    <submittedName>
        <fullName evidence="1">Uncharacterized protein</fullName>
    </submittedName>
</protein>
<organism evidence="1 2">
    <name type="scientific">uncultured phage cr272_1</name>
    <dbReference type="NCBI Taxonomy" id="2772094"/>
    <lineage>
        <taxon>Viruses</taxon>
        <taxon>Duplodnaviria</taxon>
        <taxon>Heunggongvirae</taxon>
        <taxon>Uroviricota</taxon>
        <taxon>Caudoviricetes</taxon>
        <taxon>Crassvirales</taxon>
        <taxon>Suoliviridae</taxon>
        <taxon>Oafivirinae</taxon>
        <taxon>Buhlduvirus</taxon>
        <taxon>Buhlduvirus porcinus</taxon>
    </lineage>
</organism>
<accession>A0A7M1RTS2</accession>
<dbReference type="RefSeq" id="YP_010113487.1">
    <property type="nucleotide sequence ID" value="NC_055903.1"/>
</dbReference>